<evidence type="ECO:0000313" key="1">
    <source>
        <dbReference type="EMBL" id="TDQ07106.1"/>
    </source>
</evidence>
<dbReference type="EMBL" id="SNYC01000007">
    <property type="protein sequence ID" value="TDQ07106.1"/>
    <property type="molecule type" value="Genomic_DNA"/>
</dbReference>
<dbReference type="Proteomes" id="UP000295620">
    <property type="component" value="Unassembled WGS sequence"/>
</dbReference>
<sequence>MGQDAVSELIKRYLNGTSTDAENAILESWYLEQSTKSSPLSLEEVEAEEILMWRHLQQSIKRPFIILFFKRTASVIWIAEIILRMKQLLKDTP</sequence>
<keyword evidence="2" id="KW-1185">Reference proteome</keyword>
<dbReference type="RefSeq" id="WP_133577918.1">
    <property type="nucleotide sequence ID" value="NZ_SNYC01000007.1"/>
</dbReference>
<gene>
    <name evidence="1" type="ORF">ATK78_4122</name>
</gene>
<evidence type="ECO:0000313" key="2">
    <source>
        <dbReference type="Proteomes" id="UP000295620"/>
    </source>
</evidence>
<accession>A0A4R6STZ8</accession>
<reference evidence="1 2" key="1">
    <citation type="submission" date="2019-03" db="EMBL/GenBank/DDBJ databases">
        <title>Genomic Encyclopedia of Archaeal and Bacterial Type Strains, Phase II (KMG-II): from individual species to whole genera.</title>
        <authorList>
            <person name="Goeker M."/>
        </authorList>
    </citation>
    <scope>NUCLEOTIDE SEQUENCE [LARGE SCALE GENOMIC DNA]</scope>
    <source>
        <strain evidence="1 2">DSM 19035</strain>
    </source>
</reference>
<proteinExistence type="predicted"/>
<organism evidence="1 2">
    <name type="scientific">Pedobacter metabolipauper</name>
    <dbReference type="NCBI Taxonomy" id="425513"/>
    <lineage>
        <taxon>Bacteria</taxon>
        <taxon>Pseudomonadati</taxon>
        <taxon>Bacteroidota</taxon>
        <taxon>Sphingobacteriia</taxon>
        <taxon>Sphingobacteriales</taxon>
        <taxon>Sphingobacteriaceae</taxon>
        <taxon>Pedobacter</taxon>
    </lineage>
</organism>
<protein>
    <submittedName>
        <fullName evidence="1">Uncharacterized protein</fullName>
    </submittedName>
</protein>
<name>A0A4R6STZ8_9SPHI</name>
<comment type="caution">
    <text evidence="1">The sequence shown here is derived from an EMBL/GenBank/DDBJ whole genome shotgun (WGS) entry which is preliminary data.</text>
</comment>
<dbReference type="AlphaFoldDB" id="A0A4R6STZ8"/>